<comment type="caution">
    <text evidence="1">The sequence shown here is derived from an EMBL/GenBank/DDBJ whole genome shotgun (WGS) entry which is preliminary data.</text>
</comment>
<evidence type="ECO:0000313" key="1">
    <source>
        <dbReference type="EMBL" id="ORY38994.1"/>
    </source>
</evidence>
<dbReference type="AlphaFoldDB" id="A0A1Y2BWF6"/>
<reference evidence="1 2" key="1">
    <citation type="submission" date="2016-07" db="EMBL/GenBank/DDBJ databases">
        <title>Pervasive Adenine N6-methylation of Active Genes in Fungi.</title>
        <authorList>
            <consortium name="DOE Joint Genome Institute"/>
            <person name="Mondo S.J."/>
            <person name="Dannebaum R.O."/>
            <person name="Kuo R.C."/>
            <person name="Labutti K."/>
            <person name="Haridas S."/>
            <person name="Kuo A."/>
            <person name="Salamov A."/>
            <person name="Ahrendt S.R."/>
            <person name="Lipzen A."/>
            <person name="Sullivan W."/>
            <person name="Andreopoulos W.B."/>
            <person name="Clum A."/>
            <person name="Lindquist E."/>
            <person name="Daum C."/>
            <person name="Ramamoorthy G.K."/>
            <person name="Gryganskyi A."/>
            <person name="Culley D."/>
            <person name="Magnuson J.K."/>
            <person name="James T.Y."/>
            <person name="O'Malley M.A."/>
            <person name="Stajich J.E."/>
            <person name="Spatafora J.W."/>
            <person name="Visel A."/>
            <person name="Grigoriev I.V."/>
        </authorList>
    </citation>
    <scope>NUCLEOTIDE SEQUENCE [LARGE SCALE GENOMIC DNA]</scope>
    <source>
        <strain evidence="1 2">JEL800</strain>
    </source>
</reference>
<organism evidence="1 2">
    <name type="scientific">Rhizoclosmatium globosum</name>
    <dbReference type="NCBI Taxonomy" id="329046"/>
    <lineage>
        <taxon>Eukaryota</taxon>
        <taxon>Fungi</taxon>
        <taxon>Fungi incertae sedis</taxon>
        <taxon>Chytridiomycota</taxon>
        <taxon>Chytridiomycota incertae sedis</taxon>
        <taxon>Chytridiomycetes</taxon>
        <taxon>Chytridiales</taxon>
        <taxon>Chytriomycetaceae</taxon>
        <taxon>Rhizoclosmatium</taxon>
    </lineage>
</organism>
<protein>
    <submittedName>
        <fullName evidence="1">Uncharacterized protein</fullName>
    </submittedName>
</protein>
<dbReference type="EMBL" id="MCGO01000041">
    <property type="protein sequence ID" value="ORY38994.1"/>
    <property type="molecule type" value="Genomic_DNA"/>
</dbReference>
<name>A0A1Y2BWF6_9FUNG</name>
<dbReference type="STRING" id="329046.A0A1Y2BWF6"/>
<dbReference type="OrthoDB" id="73465at2759"/>
<sequence length="71" mass="7818">MNIEPHFQGAEIVRDIVVGLSDGFTVLFALTAGLASLGDSRFPIRCACWNGQWSSRLGQLCPKQRQMLPGR</sequence>
<proteinExistence type="predicted"/>
<accession>A0A1Y2BWF6</accession>
<dbReference type="Proteomes" id="UP000193642">
    <property type="component" value="Unassembled WGS sequence"/>
</dbReference>
<evidence type="ECO:0000313" key="2">
    <source>
        <dbReference type="Proteomes" id="UP000193642"/>
    </source>
</evidence>
<gene>
    <name evidence="1" type="ORF">BCR33DRAFT_853578</name>
</gene>
<keyword evidence="2" id="KW-1185">Reference proteome</keyword>